<keyword evidence="1" id="KW-0812">Transmembrane</keyword>
<evidence type="ECO:0000313" key="3">
    <source>
        <dbReference type="Proteomes" id="UP001595840"/>
    </source>
</evidence>
<gene>
    <name evidence="2" type="ORF">ACFOX3_11930</name>
</gene>
<feature type="transmembrane region" description="Helical" evidence="1">
    <location>
        <begin position="5"/>
        <end position="23"/>
    </location>
</feature>
<organism evidence="2 3">
    <name type="scientific">Simiduia curdlanivorans</name>
    <dbReference type="NCBI Taxonomy" id="1492769"/>
    <lineage>
        <taxon>Bacteria</taxon>
        <taxon>Pseudomonadati</taxon>
        <taxon>Pseudomonadota</taxon>
        <taxon>Gammaproteobacteria</taxon>
        <taxon>Cellvibrionales</taxon>
        <taxon>Cellvibrionaceae</taxon>
        <taxon>Simiduia</taxon>
    </lineage>
</organism>
<feature type="transmembrane region" description="Helical" evidence="1">
    <location>
        <begin position="81"/>
        <end position="101"/>
    </location>
</feature>
<protein>
    <submittedName>
        <fullName evidence="2">Uncharacterized protein</fullName>
    </submittedName>
</protein>
<comment type="caution">
    <text evidence="2">The sequence shown here is derived from an EMBL/GenBank/DDBJ whole genome shotgun (WGS) entry which is preliminary data.</text>
</comment>
<keyword evidence="3" id="KW-1185">Reference proteome</keyword>
<dbReference type="Proteomes" id="UP001595840">
    <property type="component" value="Unassembled WGS sequence"/>
</dbReference>
<sequence length="112" mass="12599">MRIFLVIIAIAFIMLQIVVTYLWTETDIIEQFTQVFQGLYPNGIPDWSKVAFSFGRSWYLVSALLIILVALALYDQKSKPALLAIAASSALSFLVMLYAMYPLHIMFSGTAI</sequence>
<keyword evidence="1" id="KW-1133">Transmembrane helix</keyword>
<reference evidence="3" key="1">
    <citation type="journal article" date="2019" name="Int. J. Syst. Evol. Microbiol.">
        <title>The Global Catalogue of Microorganisms (GCM) 10K type strain sequencing project: providing services to taxonomists for standard genome sequencing and annotation.</title>
        <authorList>
            <consortium name="The Broad Institute Genomics Platform"/>
            <consortium name="The Broad Institute Genome Sequencing Center for Infectious Disease"/>
            <person name="Wu L."/>
            <person name="Ma J."/>
        </authorList>
    </citation>
    <scope>NUCLEOTIDE SEQUENCE [LARGE SCALE GENOMIC DNA]</scope>
    <source>
        <strain evidence="3">CECT 8570</strain>
    </source>
</reference>
<accession>A0ABV8V725</accession>
<keyword evidence="1" id="KW-0472">Membrane</keyword>
<dbReference type="RefSeq" id="WP_290265296.1">
    <property type="nucleotide sequence ID" value="NZ_JAUFQG010000006.1"/>
</dbReference>
<proteinExistence type="predicted"/>
<evidence type="ECO:0000313" key="2">
    <source>
        <dbReference type="EMBL" id="MFC4363015.1"/>
    </source>
</evidence>
<feature type="transmembrane region" description="Helical" evidence="1">
    <location>
        <begin position="57"/>
        <end position="74"/>
    </location>
</feature>
<evidence type="ECO:0000256" key="1">
    <source>
        <dbReference type="SAM" id="Phobius"/>
    </source>
</evidence>
<name>A0ABV8V725_9GAMM</name>
<dbReference type="EMBL" id="JBHSCX010000015">
    <property type="protein sequence ID" value="MFC4363015.1"/>
    <property type="molecule type" value="Genomic_DNA"/>
</dbReference>